<evidence type="ECO:0000313" key="1">
    <source>
        <dbReference type="EMBL" id="KAK3081728.1"/>
    </source>
</evidence>
<comment type="caution">
    <text evidence="1">The sequence shown here is derived from an EMBL/GenBank/DDBJ whole genome shotgun (WGS) entry which is preliminary data.</text>
</comment>
<proteinExistence type="predicted"/>
<gene>
    <name evidence="1" type="ORF">LTS18_003343</name>
</gene>
<dbReference type="Proteomes" id="UP001186974">
    <property type="component" value="Unassembled WGS sequence"/>
</dbReference>
<protein>
    <submittedName>
        <fullName evidence="1">Uncharacterized protein</fullName>
    </submittedName>
</protein>
<dbReference type="EMBL" id="JAWDJW010000079">
    <property type="protein sequence ID" value="KAK3081728.1"/>
    <property type="molecule type" value="Genomic_DNA"/>
</dbReference>
<evidence type="ECO:0000313" key="2">
    <source>
        <dbReference type="Proteomes" id="UP001186974"/>
    </source>
</evidence>
<reference evidence="1" key="1">
    <citation type="submission" date="2024-09" db="EMBL/GenBank/DDBJ databases">
        <title>Black Yeasts Isolated from many extreme environments.</title>
        <authorList>
            <person name="Coleine C."/>
            <person name="Stajich J.E."/>
            <person name="Selbmann L."/>
        </authorList>
    </citation>
    <scope>NUCLEOTIDE SEQUENCE</scope>
    <source>
        <strain evidence="1">CCFEE 5737</strain>
    </source>
</reference>
<name>A0ACC3DYL6_9PEZI</name>
<sequence>MFPLLALLGLCCLASAAAQGYPQPSNADPPSSFGAPKGRQRPSDAPSQRTGPPERAGAVSVPAQSSSLAAPSEFPPAQSSVAPSPSGAVSAQSSVASASSILSAPGAASGCPRPDGALPEEVPSSFRFSGTVREYYVASELVEWDYAPTGWDNWLGVPLASSPRAAKYVGQGTKFQKARYIGYTDATFTQRTDEVPAAGINGPILRAEVGDMIQIVFLNLVPGHPTSMHSMGLTYTKTSEGSDYVNTTDGSTPPFAPEEAVTPGTCVLYKWLVAETDAPPPNEPSILRSYHPFVNLQADMNSGLVGPNIIYGRGLMNNTMAAYRELIILYEIFDEQNSWVGKPGASLVQPHNGNNSFWQSQILNIPSQAMSFFRGRSVQPMIPYFAINGFIFAGGPAFETCQDDRVIWYAMAYGSASHVFHLHGNNVWSNGVWIASKAIAPGEMFTLYTRPALRGVWQAICHVASHLSLGMQANYRVWPRDSCPLPPLAMAEVSPID</sequence>
<keyword evidence="2" id="KW-1185">Reference proteome</keyword>
<accession>A0ACC3DYL6</accession>
<organism evidence="1 2">
    <name type="scientific">Coniosporium uncinatum</name>
    <dbReference type="NCBI Taxonomy" id="93489"/>
    <lineage>
        <taxon>Eukaryota</taxon>
        <taxon>Fungi</taxon>
        <taxon>Dikarya</taxon>
        <taxon>Ascomycota</taxon>
        <taxon>Pezizomycotina</taxon>
        <taxon>Dothideomycetes</taxon>
        <taxon>Dothideomycetes incertae sedis</taxon>
        <taxon>Coniosporium</taxon>
    </lineage>
</organism>